<dbReference type="EMBL" id="CP046172">
    <property type="protein sequence ID" value="QIS16206.1"/>
    <property type="molecule type" value="Genomic_DNA"/>
</dbReference>
<dbReference type="AlphaFoldDB" id="A0A6G9YT69"/>
<evidence type="ECO:0000313" key="1">
    <source>
        <dbReference type="EMBL" id="QIS16206.1"/>
    </source>
</evidence>
<dbReference type="KEGG" id="nah:F5544_41985"/>
<name>A0A6G9YT69_9NOCA</name>
<proteinExistence type="predicted"/>
<organism evidence="1 2">
    <name type="scientific">Nocardia arthritidis</name>
    <dbReference type="NCBI Taxonomy" id="228602"/>
    <lineage>
        <taxon>Bacteria</taxon>
        <taxon>Bacillati</taxon>
        <taxon>Actinomycetota</taxon>
        <taxon>Actinomycetes</taxon>
        <taxon>Mycobacteriales</taxon>
        <taxon>Nocardiaceae</taxon>
        <taxon>Nocardia</taxon>
    </lineage>
</organism>
<reference evidence="1 2" key="1">
    <citation type="journal article" date="2019" name="ACS Chem. Biol.">
        <title>Identification and Mobilization of a Cryptic Antibiotic Biosynthesis Gene Locus from a Human-Pathogenic Nocardia Isolate.</title>
        <authorList>
            <person name="Herisse M."/>
            <person name="Ishida K."/>
            <person name="Porter J.L."/>
            <person name="Howden B."/>
            <person name="Hertweck C."/>
            <person name="Stinear T.P."/>
            <person name="Pidot S.J."/>
        </authorList>
    </citation>
    <scope>NUCLEOTIDE SEQUENCE [LARGE SCALE GENOMIC DNA]</scope>
    <source>
        <strain evidence="1 2">AUSMDU00012717</strain>
    </source>
</reference>
<keyword evidence="2" id="KW-1185">Reference proteome</keyword>
<dbReference type="RefSeq" id="WP_167478322.1">
    <property type="nucleotide sequence ID" value="NZ_CP046172.1"/>
</dbReference>
<gene>
    <name evidence="1" type="ORF">F5544_41985</name>
</gene>
<evidence type="ECO:0000313" key="2">
    <source>
        <dbReference type="Proteomes" id="UP000503540"/>
    </source>
</evidence>
<dbReference type="Proteomes" id="UP000503540">
    <property type="component" value="Chromosome"/>
</dbReference>
<accession>A0A6G9YT69</accession>
<protein>
    <submittedName>
        <fullName evidence="1">Uncharacterized protein</fullName>
    </submittedName>
</protein>
<sequence length="136" mass="14721">MAAVAAAAAAAAAEFASTPTAIAREQRAHRVRIVSKYLSNRVTEFDVQTVRNCSKDFLQKGYIIDVIAHYRLFGKPPVTSTNFVDFEPTALPKPKGLRLIGPLNTECATVPPTFGYRPIAYRLKGTPGSVPGNCRA</sequence>